<dbReference type="EC" id="2.7.11.1" evidence="1"/>
<dbReference type="PROSITE" id="PS00108">
    <property type="entry name" value="PROTEIN_KINASE_ST"/>
    <property type="match status" value="1"/>
</dbReference>
<reference evidence="11 12" key="1">
    <citation type="submission" date="2011-11" db="EMBL/GenBank/DDBJ databases">
        <title>The Noncontiguous Finished sequence of Saccharomonospora cyanea NA-134.</title>
        <authorList>
            <consortium name="US DOE Joint Genome Institute"/>
            <person name="Lucas S."/>
            <person name="Han J."/>
            <person name="Lapidus A."/>
            <person name="Cheng J.-F."/>
            <person name="Goodwin L."/>
            <person name="Pitluck S."/>
            <person name="Peters L."/>
            <person name="Ovchinnikova G."/>
            <person name="Lu M."/>
            <person name="Detter J.C."/>
            <person name="Han C."/>
            <person name="Tapia R."/>
            <person name="Land M."/>
            <person name="Hauser L."/>
            <person name="Kyrpides N."/>
            <person name="Ivanova N."/>
            <person name="Pagani I."/>
            <person name="Brambilla E.-M."/>
            <person name="Klenk H.-P."/>
            <person name="Woyke T."/>
        </authorList>
    </citation>
    <scope>NUCLEOTIDE SEQUENCE [LARGE SCALE GENOMIC DNA]</scope>
    <source>
        <strain evidence="11 12">NA-134</strain>
    </source>
</reference>
<dbReference type="PROSITE" id="PS00107">
    <property type="entry name" value="PROTEIN_KINASE_ATP"/>
    <property type="match status" value="1"/>
</dbReference>
<dbReference type="InterPro" id="IPR008271">
    <property type="entry name" value="Ser/Thr_kinase_AS"/>
</dbReference>
<keyword evidence="9" id="KW-1133">Transmembrane helix</keyword>
<keyword evidence="12" id="KW-1185">Reference proteome</keyword>
<feature type="domain" description="Protein kinase" evidence="10">
    <location>
        <begin position="12"/>
        <end position="268"/>
    </location>
</feature>
<evidence type="ECO:0000256" key="7">
    <source>
        <dbReference type="PROSITE-ProRule" id="PRU10141"/>
    </source>
</evidence>
<evidence type="ECO:0000259" key="10">
    <source>
        <dbReference type="PROSITE" id="PS50011"/>
    </source>
</evidence>
<evidence type="ECO:0000256" key="5">
    <source>
        <dbReference type="ARBA" id="ARBA00022777"/>
    </source>
</evidence>
<keyword evidence="5 11" id="KW-0418">Kinase</keyword>
<feature type="compositionally biased region" description="Low complexity" evidence="8">
    <location>
        <begin position="521"/>
        <end position="542"/>
    </location>
</feature>
<dbReference type="InterPro" id="IPR017441">
    <property type="entry name" value="Protein_kinase_ATP_BS"/>
</dbReference>
<feature type="compositionally biased region" description="Polar residues" evidence="8">
    <location>
        <begin position="453"/>
        <end position="471"/>
    </location>
</feature>
<keyword evidence="9" id="KW-0472">Membrane</keyword>
<dbReference type="Gene3D" id="3.30.200.20">
    <property type="entry name" value="Phosphorylase Kinase, domain 1"/>
    <property type="match status" value="1"/>
</dbReference>
<feature type="compositionally biased region" description="Low complexity" evidence="8">
    <location>
        <begin position="472"/>
        <end position="486"/>
    </location>
</feature>
<dbReference type="InterPro" id="IPR000719">
    <property type="entry name" value="Prot_kinase_dom"/>
</dbReference>
<keyword evidence="9" id="KW-0812">Transmembrane</keyword>
<feature type="compositionally biased region" description="Low complexity" evidence="8">
    <location>
        <begin position="550"/>
        <end position="565"/>
    </location>
</feature>
<evidence type="ECO:0000256" key="2">
    <source>
        <dbReference type="ARBA" id="ARBA00022527"/>
    </source>
</evidence>
<dbReference type="STRING" id="882082.SaccyDRAFT_0582"/>
<keyword evidence="4 7" id="KW-0547">Nucleotide-binding</keyword>
<evidence type="ECO:0000313" key="12">
    <source>
        <dbReference type="Proteomes" id="UP000002791"/>
    </source>
</evidence>
<evidence type="ECO:0000256" key="3">
    <source>
        <dbReference type="ARBA" id="ARBA00022679"/>
    </source>
</evidence>
<dbReference type="eggNOG" id="COG0515">
    <property type="taxonomic scope" value="Bacteria"/>
</dbReference>
<evidence type="ECO:0000256" key="8">
    <source>
        <dbReference type="SAM" id="MobiDB-lite"/>
    </source>
</evidence>
<evidence type="ECO:0000313" key="11">
    <source>
        <dbReference type="EMBL" id="EHR59510.1"/>
    </source>
</evidence>
<dbReference type="Gene3D" id="1.10.510.10">
    <property type="entry name" value="Transferase(Phosphotransferase) domain 1"/>
    <property type="match status" value="1"/>
</dbReference>
<dbReference type="RefSeq" id="WP_005453406.1">
    <property type="nucleotide sequence ID" value="NZ_CM001440.1"/>
</dbReference>
<dbReference type="AlphaFoldDB" id="H5XH39"/>
<gene>
    <name evidence="11" type="ORF">SaccyDRAFT_0582</name>
</gene>
<keyword evidence="3" id="KW-0808">Transferase</keyword>
<dbReference type="Pfam" id="PF00069">
    <property type="entry name" value="Pkinase"/>
    <property type="match status" value="1"/>
</dbReference>
<feature type="binding site" evidence="7">
    <location>
        <position position="41"/>
    </location>
    <ligand>
        <name>ATP</name>
        <dbReference type="ChEBI" id="CHEBI:30616"/>
    </ligand>
</feature>
<sequence>MSDEGRLVAGRYRVIKRIGTGAMGAVWQAHDEVLHRTVAIKQLLLQPGLDENEAEDARQRTMREGRIAARLHHPHAITVFDVVTDDNGQPCLIMEYLPSTSLAQELQTRKTLPPIEVAKIGAQIAAALKEAHAVGIVHRDIKPGNILLADNGVVKITDFGISRAKDDVTVTKTGMIAGTPAYLAPEVAVGGDPGPESDVFSLGSTLYAASEGQPPFGLSENTLGLLHAVAAGQINPPRRSGPLTSVLAVMLHPDVSHRPTAAQCEELLAAVARGETPLGGPGDEATRAHRRPGGGTAVLGAAGAGAVGGALGAAAADYPDGHSGQLDDRYDDSYDAGYDDRYQADEYYDEGPPTAAQPRETYDDYDEYERTAVAPGPQATRAVPADTAAYDDDRYDDRYDERGTDRGYDRPPPGSADDEEKGNWKVPAVIGAVVVIGMAAFVIWIFGSGGSGNTTEEPGNQLPEGTTQSWPSSTSSSEESTTTTTEETVEYNPAPTAADPGGGRDQEIPVPTDDGEDTTVDPTTTDGQPTSTPDDSDTTTPGDGDGGDTGTETPGTSSTTPPEGEASGAGNG</sequence>
<evidence type="ECO:0000256" key="6">
    <source>
        <dbReference type="ARBA" id="ARBA00022840"/>
    </source>
</evidence>
<dbReference type="GO" id="GO:0004674">
    <property type="term" value="F:protein serine/threonine kinase activity"/>
    <property type="evidence" value="ECO:0007669"/>
    <property type="project" value="UniProtKB-KW"/>
</dbReference>
<evidence type="ECO:0000256" key="4">
    <source>
        <dbReference type="ARBA" id="ARBA00022741"/>
    </source>
</evidence>
<dbReference type="EMBL" id="CM001440">
    <property type="protein sequence ID" value="EHR59510.1"/>
    <property type="molecule type" value="Genomic_DNA"/>
</dbReference>
<dbReference type="Proteomes" id="UP000002791">
    <property type="component" value="Chromosome"/>
</dbReference>
<dbReference type="PANTHER" id="PTHR43289">
    <property type="entry name" value="MITOGEN-ACTIVATED PROTEIN KINASE KINASE KINASE 20-RELATED"/>
    <property type="match status" value="1"/>
</dbReference>
<feature type="region of interest" description="Disordered" evidence="8">
    <location>
        <begin position="374"/>
        <end position="422"/>
    </location>
</feature>
<dbReference type="SUPFAM" id="SSF56112">
    <property type="entry name" value="Protein kinase-like (PK-like)"/>
    <property type="match status" value="1"/>
</dbReference>
<feature type="region of interest" description="Disordered" evidence="8">
    <location>
        <begin position="275"/>
        <end position="296"/>
    </location>
</feature>
<keyword evidence="2" id="KW-0723">Serine/threonine-protein kinase</keyword>
<dbReference type="OrthoDB" id="9762169at2"/>
<dbReference type="GO" id="GO:0005524">
    <property type="term" value="F:ATP binding"/>
    <property type="evidence" value="ECO:0007669"/>
    <property type="project" value="UniProtKB-UniRule"/>
</dbReference>
<protein>
    <recommendedName>
        <fullName evidence="1">non-specific serine/threonine protein kinase</fullName>
        <ecNumber evidence="1">2.7.11.1</ecNumber>
    </recommendedName>
</protein>
<feature type="compositionally biased region" description="Basic and acidic residues" evidence="8">
    <location>
        <begin position="391"/>
        <end position="409"/>
    </location>
</feature>
<keyword evidence="6 7" id="KW-0067">ATP-binding</keyword>
<dbReference type="HOGENOM" id="CLU_000288_63_44_11"/>
<name>H5XH39_9PSEU</name>
<accession>H5XH39</accession>
<evidence type="ECO:0000256" key="9">
    <source>
        <dbReference type="SAM" id="Phobius"/>
    </source>
</evidence>
<organism evidence="11 12">
    <name type="scientific">Saccharomonospora cyanea NA-134</name>
    <dbReference type="NCBI Taxonomy" id="882082"/>
    <lineage>
        <taxon>Bacteria</taxon>
        <taxon>Bacillati</taxon>
        <taxon>Actinomycetota</taxon>
        <taxon>Actinomycetes</taxon>
        <taxon>Pseudonocardiales</taxon>
        <taxon>Pseudonocardiaceae</taxon>
        <taxon>Saccharomonospora</taxon>
    </lineage>
</organism>
<evidence type="ECO:0000256" key="1">
    <source>
        <dbReference type="ARBA" id="ARBA00012513"/>
    </source>
</evidence>
<dbReference type="SMART" id="SM00220">
    <property type="entry name" value="S_TKc"/>
    <property type="match status" value="1"/>
</dbReference>
<dbReference type="InterPro" id="IPR011009">
    <property type="entry name" value="Kinase-like_dom_sf"/>
</dbReference>
<dbReference type="PROSITE" id="PS50011">
    <property type="entry name" value="PROTEIN_KINASE_DOM"/>
    <property type="match status" value="1"/>
</dbReference>
<feature type="region of interest" description="Disordered" evidence="8">
    <location>
        <begin position="453"/>
        <end position="572"/>
    </location>
</feature>
<dbReference type="PANTHER" id="PTHR43289:SF6">
    <property type="entry name" value="SERINE_THREONINE-PROTEIN KINASE NEKL-3"/>
    <property type="match status" value="1"/>
</dbReference>
<proteinExistence type="predicted"/>
<dbReference type="CDD" id="cd14014">
    <property type="entry name" value="STKc_PknB_like"/>
    <property type="match status" value="1"/>
</dbReference>
<feature type="transmembrane region" description="Helical" evidence="9">
    <location>
        <begin position="426"/>
        <end position="446"/>
    </location>
</feature>